<dbReference type="WBParaSite" id="PSAMB.scaffold157size70979.g2684.t1">
    <property type="protein sequence ID" value="PSAMB.scaffold157size70979.g2684.t1"/>
    <property type="gene ID" value="PSAMB.scaffold157size70979.g2684"/>
</dbReference>
<feature type="compositionally biased region" description="Low complexity" evidence="1">
    <location>
        <begin position="12"/>
        <end position="26"/>
    </location>
</feature>
<accession>A0A914V5U7</accession>
<name>A0A914V5U7_9BILA</name>
<sequence length="90" mass="9922">MISRKQSEPRDSTSPPSRSRSLPDPSIGWSRPAPVALCQPRLRRSDGDPRSSTRPGPAADRRRAKNRATTAANTVFFLAAPRAPHRFLCT</sequence>
<dbReference type="AlphaFoldDB" id="A0A914V5U7"/>
<feature type="compositionally biased region" description="Basic and acidic residues" evidence="1">
    <location>
        <begin position="1"/>
        <end position="11"/>
    </location>
</feature>
<reference evidence="3" key="1">
    <citation type="submission" date="2022-11" db="UniProtKB">
        <authorList>
            <consortium name="WormBaseParasite"/>
        </authorList>
    </citation>
    <scope>IDENTIFICATION</scope>
</reference>
<protein>
    <submittedName>
        <fullName evidence="3">Uncharacterized protein</fullName>
    </submittedName>
</protein>
<proteinExistence type="predicted"/>
<evidence type="ECO:0000256" key="1">
    <source>
        <dbReference type="SAM" id="MobiDB-lite"/>
    </source>
</evidence>
<evidence type="ECO:0000313" key="3">
    <source>
        <dbReference type="WBParaSite" id="PSAMB.scaffold157size70979.g2684.t1"/>
    </source>
</evidence>
<organism evidence="2 3">
    <name type="scientific">Plectus sambesii</name>
    <dbReference type="NCBI Taxonomy" id="2011161"/>
    <lineage>
        <taxon>Eukaryota</taxon>
        <taxon>Metazoa</taxon>
        <taxon>Ecdysozoa</taxon>
        <taxon>Nematoda</taxon>
        <taxon>Chromadorea</taxon>
        <taxon>Plectida</taxon>
        <taxon>Plectina</taxon>
        <taxon>Plectoidea</taxon>
        <taxon>Plectidae</taxon>
        <taxon>Plectus</taxon>
    </lineage>
</organism>
<keyword evidence="2" id="KW-1185">Reference proteome</keyword>
<feature type="region of interest" description="Disordered" evidence="1">
    <location>
        <begin position="1"/>
        <end position="72"/>
    </location>
</feature>
<dbReference type="Proteomes" id="UP000887566">
    <property type="component" value="Unplaced"/>
</dbReference>
<evidence type="ECO:0000313" key="2">
    <source>
        <dbReference type="Proteomes" id="UP000887566"/>
    </source>
</evidence>